<evidence type="ECO:0000256" key="10">
    <source>
        <dbReference type="ARBA" id="ARBA00023034"/>
    </source>
</evidence>
<proteinExistence type="predicted"/>
<sequence length="291" mass="33832">MRLAHLILAHKNSSQVERLIQALAHEHFDFYIHLDAKADFREFAHLAALPRVRFIRQRHLVRWGSYSIVEATVQGVREILASGIAYDFINLLSGQDYPIKPADSIYRFFAQHIGRSFFAYEAQGSEWWQHAIKRVEEYHTVYYEFRFQYVLQGLLNKLLPKRRFPLPYALYGGTYGTWWTMSRECAEYLVAFLDQNPQVRRFSRLTWGADEFLITTVLLNSPLKDTIVNDSYRYIDWSGGGANPKLLTVADAPALRQSDRLFARKFDTDKDAEILTIIDQSMLTPESQVPA</sequence>
<gene>
    <name evidence="15" type="ORF">GCM10022409_38000</name>
</gene>
<evidence type="ECO:0000256" key="6">
    <source>
        <dbReference type="ARBA" id="ARBA00022723"/>
    </source>
</evidence>
<reference evidence="16" key="1">
    <citation type="journal article" date="2019" name="Int. J. Syst. Evol. Microbiol.">
        <title>The Global Catalogue of Microorganisms (GCM) 10K type strain sequencing project: providing services to taxonomists for standard genome sequencing and annotation.</title>
        <authorList>
            <consortium name="The Broad Institute Genomics Platform"/>
            <consortium name="The Broad Institute Genome Sequencing Center for Infectious Disease"/>
            <person name="Wu L."/>
            <person name="Ma J."/>
        </authorList>
    </citation>
    <scope>NUCLEOTIDE SEQUENCE [LARGE SCALE GENOMIC DNA]</scope>
    <source>
        <strain evidence="16">JCM 17225</strain>
    </source>
</reference>
<evidence type="ECO:0000256" key="11">
    <source>
        <dbReference type="ARBA" id="ARBA00023136"/>
    </source>
</evidence>
<evidence type="ECO:0000256" key="5">
    <source>
        <dbReference type="ARBA" id="ARBA00022692"/>
    </source>
</evidence>
<dbReference type="PANTHER" id="PTHR46025:SF3">
    <property type="entry name" value="XYLOSYLTRANSFERASE OXT"/>
    <property type="match status" value="1"/>
</dbReference>
<dbReference type="InterPro" id="IPR043538">
    <property type="entry name" value="XYLT"/>
</dbReference>
<evidence type="ECO:0000256" key="8">
    <source>
        <dbReference type="ARBA" id="ARBA00022968"/>
    </source>
</evidence>
<keyword evidence="3" id="KW-0328">Glycosyltransferase</keyword>
<evidence type="ECO:0000256" key="7">
    <source>
        <dbReference type="ARBA" id="ARBA00022824"/>
    </source>
</evidence>
<evidence type="ECO:0000256" key="9">
    <source>
        <dbReference type="ARBA" id="ARBA00022989"/>
    </source>
</evidence>
<keyword evidence="13" id="KW-0325">Glycoprotein</keyword>
<dbReference type="InterPro" id="IPR003406">
    <property type="entry name" value="Glyco_trans_14"/>
</dbReference>
<keyword evidence="11" id="KW-0472">Membrane</keyword>
<keyword evidence="10" id="KW-0333">Golgi apparatus</keyword>
<evidence type="ECO:0000256" key="12">
    <source>
        <dbReference type="ARBA" id="ARBA00023157"/>
    </source>
</evidence>
<keyword evidence="9" id="KW-1133">Transmembrane helix</keyword>
<evidence type="ECO:0000313" key="15">
    <source>
        <dbReference type="EMBL" id="GAA4048051.1"/>
    </source>
</evidence>
<keyword evidence="5" id="KW-0812">Transmembrane</keyword>
<accession>A0ABP7UNA2</accession>
<evidence type="ECO:0000313" key="16">
    <source>
        <dbReference type="Proteomes" id="UP001501469"/>
    </source>
</evidence>
<keyword evidence="16" id="KW-1185">Reference proteome</keyword>
<evidence type="ECO:0000256" key="1">
    <source>
        <dbReference type="ARBA" id="ARBA00004323"/>
    </source>
</evidence>
<keyword evidence="12" id="KW-1015">Disulfide bond</keyword>
<keyword evidence="6" id="KW-0479">Metal-binding</keyword>
<keyword evidence="8" id="KW-0735">Signal-anchor</keyword>
<evidence type="ECO:0000256" key="13">
    <source>
        <dbReference type="ARBA" id="ARBA00023180"/>
    </source>
</evidence>
<keyword evidence="4" id="KW-0808">Transferase</keyword>
<evidence type="ECO:0000256" key="2">
    <source>
        <dbReference type="ARBA" id="ARBA00004648"/>
    </source>
</evidence>
<comment type="caution">
    <text evidence="15">The sequence shown here is derived from an EMBL/GenBank/DDBJ whole genome shotgun (WGS) entry which is preliminary data.</text>
</comment>
<dbReference type="EMBL" id="BAABDK010000029">
    <property type="protein sequence ID" value="GAA4048051.1"/>
    <property type="molecule type" value="Genomic_DNA"/>
</dbReference>
<comment type="subcellular location">
    <subcellularLocation>
        <location evidence="2">Endoplasmic reticulum membrane</location>
        <topology evidence="2">Single-pass type II membrane protein</topology>
    </subcellularLocation>
    <subcellularLocation>
        <location evidence="1">Golgi apparatus membrane</location>
        <topology evidence="1">Single-pass type II membrane protein</topology>
    </subcellularLocation>
</comment>
<dbReference type="RefSeq" id="WP_345057676.1">
    <property type="nucleotide sequence ID" value="NZ_BAABDK010000029.1"/>
</dbReference>
<organism evidence="15 16">
    <name type="scientific">Hymenobacter glaciei</name>
    <dbReference type="NCBI Taxonomy" id="877209"/>
    <lineage>
        <taxon>Bacteria</taxon>
        <taxon>Pseudomonadati</taxon>
        <taxon>Bacteroidota</taxon>
        <taxon>Cytophagia</taxon>
        <taxon>Cytophagales</taxon>
        <taxon>Hymenobacteraceae</taxon>
        <taxon>Hymenobacter</taxon>
    </lineage>
</organism>
<dbReference type="Proteomes" id="UP001501469">
    <property type="component" value="Unassembled WGS sequence"/>
</dbReference>
<protein>
    <recommendedName>
        <fullName evidence="14">Peptide O-xylosyltransferase</fullName>
    </recommendedName>
</protein>
<dbReference type="PANTHER" id="PTHR46025">
    <property type="entry name" value="XYLOSYLTRANSFERASE OXT"/>
    <property type="match status" value="1"/>
</dbReference>
<dbReference type="Pfam" id="PF02485">
    <property type="entry name" value="Branch"/>
    <property type="match status" value="1"/>
</dbReference>
<keyword evidence="7" id="KW-0256">Endoplasmic reticulum</keyword>
<evidence type="ECO:0000256" key="4">
    <source>
        <dbReference type="ARBA" id="ARBA00022679"/>
    </source>
</evidence>
<name>A0ABP7UNA2_9BACT</name>
<evidence type="ECO:0000256" key="14">
    <source>
        <dbReference type="ARBA" id="ARBA00042865"/>
    </source>
</evidence>
<evidence type="ECO:0000256" key="3">
    <source>
        <dbReference type="ARBA" id="ARBA00022676"/>
    </source>
</evidence>